<keyword evidence="1" id="KW-0547">Nucleotide-binding</keyword>
<dbReference type="InterPro" id="IPR052708">
    <property type="entry name" value="PxpC"/>
</dbReference>
<evidence type="ECO:0000313" key="5">
    <source>
        <dbReference type="EMBL" id="MDA7425439.1"/>
    </source>
</evidence>
<evidence type="ECO:0000256" key="2">
    <source>
        <dbReference type="ARBA" id="ARBA00022801"/>
    </source>
</evidence>
<evidence type="ECO:0000256" key="3">
    <source>
        <dbReference type="ARBA" id="ARBA00022840"/>
    </source>
</evidence>
<keyword evidence="6" id="KW-1185">Reference proteome</keyword>
<dbReference type="Gene3D" id="2.40.100.10">
    <property type="entry name" value="Cyclophilin-like"/>
    <property type="match status" value="1"/>
</dbReference>
<dbReference type="InterPro" id="IPR003778">
    <property type="entry name" value="CT_A_B"/>
</dbReference>
<evidence type="ECO:0000259" key="4">
    <source>
        <dbReference type="SMART" id="SM00797"/>
    </source>
</evidence>
<organism evidence="5 6">
    <name type="scientific">Thalassococcus lentus</name>
    <dbReference type="NCBI Taxonomy" id="1210524"/>
    <lineage>
        <taxon>Bacteria</taxon>
        <taxon>Pseudomonadati</taxon>
        <taxon>Pseudomonadota</taxon>
        <taxon>Alphaproteobacteria</taxon>
        <taxon>Rhodobacterales</taxon>
        <taxon>Roseobacteraceae</taxon>
        <taxon>Thalassococcus</taxon>
    </lineage>
</organism>
<dbReference type="PANTHER" id="PTHR43309">
    <property type="entry name" value="5-OXOPROLINASE SUBUNIT C"/>
    <property type="match status" value="1"/>
</dbReference>
<keyword evidence="3" id="KW-0067">ATP-binding</keyword>
<dbReference type="InterPro" id="IPR029000">
    <property type="entry name" value="Cyclophilin-like_dom_sf"/>
</dbReference>
<dbReference type="Pfam" id="PF02626">
    <property type="entry name" value="CT_A_B"/>
    <property type="match status" value="1"/>
</dbReference>
<feature type="domain" description="Carboxyltransferase" evidence="4">
    <location>
        <begin position="26"/>
        <end position="300"/>
    </location>
</feature>
<protein>
    <submittedName>
        <fullName evidence="5">Biotin-dependent carboxyltransferase family protein</fullName>
    </submittedName>
</protein>
<sequence length="336" mass="35004">MTQTLQILSAGPGVTVQDSGRFGYLGQGLSRGGASDVQALHEGAALLRQPVGAALEMAGFGGRFSSDTPLRIALTGAPMRATLDGAPLIWNASHLMPAGSVLDIGGATQGCYGYLTIGGGLDLPVVLGAQSTHLVAGIGAPLGAGDQLPIGADHGDTVGHCLDVTPRWGGGVLRILPSLQTEVFPKEQRDRFVSSRFTRDTRGNRMGIRLVPEGDGFGLSIGGSILSEIIVPGDIQIPGDGAPYILMSECQTTGGYPRIGTVIPADMPRVAQTAAGAELRFVFVTRQEALAAEEGYRKQIAELPRKTRPLVRDPADIADLLSYTLISGVITGEEEP</sequence>
<dbReference type="SUPFAM" id="SSF50891">
    <property type="entry name" value="Cyclophilin-like"/>
    <property type="match status" value="1"/>
</dbReference>
<keyword evidence="2" id="KW-0378">Hydrolase</keyword>
<name>A0ABT4XU04_9RHOB</name>
<dbReference type="PANTHER" id="PTHR43309:SF3">
    <property type="entry name" value="5-OXOPROLINASE SUBUNIT C"/>
    <property type="match status" value="1"/>
</dbReference>
<dbReference type="SMART" id="SM00797">
    <property type="entry name" value="AHS2"/>
    <property type="match status" value="1"/>
</dbReference>
<comment type="caution">
    <text evidence="5">The sequence shown here is derived from an EMBL/GenBank/DDBJ whole genome shotgun (WGS) entry which is preliminary data.</text>
</comment>
<proteinExistence type="predicted"/>
<gene>
    <name evidence="5" type="ORF">PFY00_11930</name>
</gene>
<dbReference type="EMBL" id="JAQIOY010000003">
    <property type="protein sequence ID" value="MDA7425439.1"/>
    <property type="molecule type" value="Genomic_DNA"/>
</dbReference>
<accession>A0ABT4XU04</accession>
<reference evidence="5 6" key="1">
    <citation type="submission" date="2023-01" db="EMBL/GenBank/DDBJ databases">
        <title>Thalassococcus onchidii sp. nov., isolated from a marine invertebrate from the South China Sea.</title>
        <authorList>
            <person name="Xu S."/>
            <person name="Liu Z."/>
            <person name="Xu Y."/>
        </authorList>
    </citation>
    <scope>NUCLEOTIDE SEQUENCE [LARGE SCALE GENOMIC DNA]</scope>
    <source>
        <strain evidence="5 6">KCTC 32084</strain>
    </source>
</reference>
<dbReference type="RefSeq" id="WP_271432778.1">
    <property type="nucleotide sequence ID" value="NZ_JAQIOY010000003.1"/>
</dbReference>
<evidence type="ECO:0000256" key="1">
    <source>
        <dbReference type="ARBA" id="ARBA00022741"/>
    </source>
</evidence>
<dbReference type="Proteomes" id="UP001210720">
    <property type="component" value="Unassembled WGS sequence"/>
</dbReference>
<evidence type="ECO:0000313" key="6">
    <source>
        <dbReference type="Proteomes" id="UP001210720"/>
    </source>
</evidence>